<dbReference type="Pfam" id="PF25036">
    <property type="entry name" value="VPS13_VAB"/>
    <property type="match status" value="1"/>
</dbReference>
<evidence type="ECO:0000256" key="1">
    <source>
        <dbReference type="SAM" id="MobiDB-lite"/>
    </source>
</evidence>
<sequence length="3187" mass="355915">MVLAEALRARLLAALRPWLAADPAELRVEPGLLARSRAVARGVELDAAALNAAAAGAGEPTPWPATIDHAAAAEVELAASPWAAPAVDAVVRGVDIALTLREPAPKKQQPDYKEWVSKEKKRVLASLDPQGEMLHEMIEGVVNSLEDKFASVFASVLLDCGQVRFDDVTIQVRYLDDSHVFVLRMTDLRFGPELVFRSSLFRGLVGFFISSRKKNSLLVRCSEFEFLMKENDWVDCSASFTGISALVRLDNLQLAGFGIHVRKACWEISPKFAPSLMVILDITSQKEEFGIRNGRELWKITAQKLHSSAVRRRFSLSKAVSCAAFWRRYVHAYVLLLALVGYPSDRIITRNCSRGSRSRKLWSTVKDQWKTVTDLEEKIPVEAIARARCAARSNLTVSEQPTKQESSKAFLVSSLLKILTSFLYLWKFLVYTWRSVWATVGSGNKASYAYIFPVSTHDVDTELQLSVHLGELSVTLLPVADRSTDAKRSDKRNKTYHIDLPANIVMRSSCLLYSAGRTRKSVFFVVGELKTCLSGVPKLLQADISNSPRRSSSFGTAEFTEDADSRIILWSDSASMDLFSRQQADGSFYCSDDLSTDLIKSNMDELWSNWMTVSNLYNESGVIHHAKPSVIFEFKYFLIDPYKCISGFQQCRFTVGRLNLDLDYLCASSTYLLYRQFMHHKQPKELTGRSADLSNNAGTYVARTSGLVDKLRSFDHRMKVAMLDVLPANTLQIVALAAGPSVRLFFDKYNTLQNSKDVYNPLLSQMNSKSCIVFNLAYVECALWPASLSSPTLPSANSHAKESRSTFISVKEAKEHQQLQTKSSARNVYPGYIVLDAWFVFAGVTLLIDNPEANQQSHIFGPMSANLQISTNRKYFYSFFGVRDVISNNLGARIAGCIGFFCMDELLIVCQLIESVHLEVLESDLGNIKYSEDFIGRLASFYKNDIKGSIMELVEHIAQEDKVDPYVELSVEMQLDLESAYIIFSASRDILFTNPALFINSFVNYISSSPVFEGTATQELLDVLTLGVGFCIRSSSVKLLLNGQCTDFHFSLSGIQCVALENQGQMGIYNDIHQHGDISSGTLHSENQLIVSDCTFNISVDPMNVNLIDEKLQDESRSCCISSLGILYSIKIEFTEVYVGDYSIHSYLSELSQRRKHKISLLIHDDLQVVKCKIEGGLIFLETISLAKLVLCCEVYFWLLVNLPLRATSNLVKDSVTPISAGGNYIATNRDSEREAAAVPLGANVQIGESQLNAIQCLDIELSCLSLTLVIADKSGTHQGLTFEVDASLQQINLGMKFLFEVKRLSISTISSIHKNANEQLRDIPAPRFRTSKAADLSPQSEIQEYLPFVQADNMDTYDHDAPSSSTSALGSSTGNRSLDFSSHENQVLKHFSTFLKIERKNFDGDSSLVHLSGDWSGSGSVSGLEVAMSLSNIEMVSSLLAPLHGIMSSGSTQKEIQSGGTTHQTLLDNMDYTIPDGAIVAIRDLNQQMYVSVKNTGNTYQVVGAYHYSLAGEHALFKVKHHKRWRSNAQCISLLSLCAKNEGKELALSFSQGSDFVEISSYVDKPCSIWSTLPFRIDNFDDDGDDAKSYKVIPRSSYHLVNKKNNYGIAFVDGLLEFVKKPGNPFKVQVFDESIFSDVARLIVPHMNLDNNTYLEVEDDVPFSVRDRLASDASSQHVIISVDKIVFTITNEVFDTDNVFPLVQTCISDICVVTQIFPSKIRILSSFKVSGQYFNARRNLWEELISPIASYTFFRSRFFTTDPVTEYGKMPIRFFFHLKQVDILINELSVDILLYLVGKLDLMGPYAVRSSAIFPNSCKIENGSRLALVCNFKDNGDAIVPGQQSISVFLRHFTFDDNISHDQNVVSICLFKEGLFSTIPISISLHESGVFAWRTRISPVKDLRSFSGPFVVVKVSQNSEEGLSLSVQPLLRVYNKSDFPLELRFQRPNKTNEEAAFVTVRSGDMVDESTGVFDAMDLSGGSKRALMSLALGNFMLSIRPEISQYSENISQPSSVNWSEDITGEKAIRISGVIEKLNYNLRKAFNVDSMKSSFSSLSCPVFVDGHHVTDLHFLIHTLGRDVPVQPTNGTRLSERSSPVTLQVQREIFIYPTVQVHNFLQTDIHVVLTDCQQGNAVEDNFGSIGKQATISSGSSAYFYVNPSLFNFSVTLISYGSKSMTVSSSEWVKRMQKQTSRAQFLDMLLDFVPGKFHSSLRLLRQEKGLLEVALFTRYTLHNTSDYPLQFTSAHQKALPASESGMNNINLPPQHGCILPSMSMSSWFIKSSKFRISLHSEKGSEAIIDLEALSGFTEFFLEIQDNIVPRRMAAFGLSLQPVMYNLPVPSQVVLIVPRYVVSNESGDAIAVRQCFVEHEIDGLTIEAKQRATLQTWKPGKKREINYFDLFVKKHRNVFEDSHIFIQFCPKEPGFGWSGPICVSSIGRFFLKFRRSDRMVTDGIKRDPINDGKLKLFASVDVVQETTSFVLHFTKPPKVTLPYRIENYLNEASIMYFQKDSVESDVLCPQESEQYAWDDLSLPRKLVVRIVDTPALREIKIDKISPWKPFLKMRQNSRLNLDFSFSDGLSSRKQRFDESFGLRVFKIGYEVYADGLTRVLRICEHADNPKIEKIRRPISSLQFRISYVCIHLIDKGQSGENVQLQSTILTARLQHVSADSVVTDSFKHVSIAIHSVNVDEKWDGASFGSILRRNKLQDAALNENILRIVFVLNSTNNSVKQIQYCSIILQPVDLKIDEETLMKLVPFWRASLAPSGTPSTQFYFRHFEVHPIKIIASFRPGSRCTTYSSAQDALRALLHSVIKVPEISNSAVELNGVLLNHALVTFRELLLKCAQHYSWYVLRAIYVTKGSSLLPPSFASIFDDSASSVLDVFFDPSDGSLNVPGLTIGMFKFISKNMKSGGFSGTKRYLGDLGKTVKTASSNALFAAITEISDSVVRGAETNGLNGMVTGFHQGILRLAMEPSVLGQAIMEGGPDRKIKLDHSPGLDELYIEGYLQAMLDVMYKQEYLRVRVIDDQVILKNLPPNSALINEIVDSVKSFLVSKALLKGDSSTLRPLRHLRNEREWRIAPTVLTLCEHLFVSFAVRVLHREASKAIAGVMTRAKKPTTGGEGEGDPSSSGGVLSKPNRLWTVGRFAVSGMVAYVDGRLCRHIPNPIARRIVSGFLLSFIESKGNE</sequence>
<dbReference type="PANTHER" id="PTHR16166">
    <property type="entry name" value="VACUOLAR PROTEIN SORTING-ASSOCIATED PROTEIN VPS13"/>
    <property type="match status" value="1"/>
</dbReference>
<accession>A0A2S3HF39</accession>
<dbReference type="InterPro" id="IPR026847">
    <property type="entry name" value="VPS13"/>
</dbReference>
<dbReference type="PANTHER" id="PTHR16166:SF130">
    <property type="entry name" value="PROTEIN SORTING-ASSOCIATED PROTEIN, PUTATIVE (DUF1162)-RELATED"/>
    <property type="match status" value="1"/>
</dbReference>
<gene>
    <name evidence="3" type="ORF">PAHAL_3G482500</name>
</gene>
<dbReference type="Gramene" id="PAN21668">
    <property type="protein sequence ID" value="PAN21668"/>
    <property type="gene ID" value="PAHAL_3G482500"/>
</dbReference>
<feature type="region of interest" description="Disordered" evidence="1">
    <location>
        <begin position="3115"/>
        <end position="3134"/>
    </location>
</feature>
<evidence type="ECO:0000259" key="2">
    <source>
        <dbReference type="Pfam" id="PF25036"/>
    </source>
</evidence>
<feature type="domain" description="Vacuolar protein sorting-associated protein 13 VPS13 adaptor binding" evidence="2">
    <location>
        <begin position="2105"/>
        <end position="2531"/>
    </location>
</feature>
<reference evidence="3" key="1">
    <citation type="submission" date="2018-04" db="EMBL/GenBank/DDBJ databases">
        <title>WGS assembly of Panicum hallii.</title>
        <authorList>
            <person name="Lovell J."/>
            <person name="Jenkins J."/>
            <person name="Lowry D."/>
            <person name="Mamidi S."/>
            <person name="Sreedasyam A."/>
            <person name="Weng X."/>
            <person name="Barry K."/>
            <person name="Bonette J."/>
            <person name="Campitelli B."/>
            <person name="Daum C."/>
            <person name="Gordon S."/>
            <person name="Gould B."/>
            <person name="Lipzen A."/>
            <person name="Macqueen A."/>
            <person name="Palacio-Mejia J."/>
            <person name="Plott C."/>
            <person name="Shakirov E."/>
            <person name="Shu S."/>
            <person name="Yoshinaga Y."/>
            <person name="Zane M."/>
            <person name="Rokhsar D."/>
            <person name="Grimwood J."/>
            <person name="Schmutz J."/>
            <person name="Juenger T."/>
        </authorList>
    </citation>
    <scope>NUCLEOTIDE SEQUENCE [LARGE SCALE GENOMIC DNA]</scope>
    <source>
        <strain evidence="3">FIL2</strain>
    </source>
</reference>
<evidence type="ECO:0000313" key="3">
    <source>
        <dbReference type="EMBL" id="PAN21668.1"/>
    </source>
</evidence>
<feature type="region of interest" description="Disordered" evidence="1">
    <location>
        <begin position="1357"/>
        <end position="1377"/>
    </location>
</feature>
<name>A0A2S3HF39_9POAL</name>
<dbReference type="EMBL" id="CM008048">
    <property type="protein sequence ID" value="PAN21668.1"/>
    <property type="molecule type" value="Genomic_DNA"/>
</dbReference>
<proteinExistence type="predicted"/>
<dbReference type="Proteomes" id="UP000243499">
    <property type="component" value="Chromosome 3"/>
</dbReference>
<dbReference type="GO" id="GO:0006623">
    <property type="term" value="P:protein targeting to vacuole"/>
    <property type="evidence" value="ECO:0007669"/>
    <property type="project" value="TreeGrafter"/>
</dbReference>
<dbReference type="InterPro" id="IPR009543">
    <property type="entry name" value="VPS13_VAB"/>
</dbReference>
<dbReference type="GO" id="GO:0045053">
    <property type="term" value="P:protein retention in Golgi apparatus"/>
    <property type="evidence" value="ECO:0007669"/>
    <property type="project" value="TreeGrafter"/>
</dbReference>
<feature type="compositionally biased region" description="Low complexity" evidence="1">
    <location>
        <begin position="1364"/>
        <end position="1375"/>
    </location>
</feature>
<protein>
    <recommendedName>
        <fullName evidence="2">Vacuolar protein sorting-associated protein 13 VPS13 adaptor binding domain-containing protein</fullName>
    </recommendedName>
</protein>
<organism evidence="3">
    <name type="scientific">Panicum hallii</name>
    <dbReference type="NCBI Taxonomy" id="206008"/>
    <lineage>
        <taxon>Eukaryota</taxon>
        <taxon>Viridiplantae</taxon>
        <taxon>Streptophyta</taxon>
        <taxon>Embryophyta</taxon>
        <taxon>Tracheophyta</taxon>
        <taxon>Spermatophyta</taxon>
        <taxon>Magnoliopsida</taxon>
        <taxon>Liliopsida</taxon>
        <taxon>Poales</taxon>
        <taxon>Poaceae</taxon>
        <taxon>PACMAD clade</taxon>
        <taxon>Panicoideae</taxon>
        <taxon>Panicodae</taxon>
        <taxon>Paniceae</taxon>
        <taxon>Panicinae</taxon>
        <taxon>Panicum</taxon>
        <taxon>Panicum sect. Panicum</taxon>
    </lineage>
</organism>